<sequence length="176" mass="19149">MIVRLAFLVIMSGLFGACDRGRNNRATSDGGTESIAWSGGTPSGWEDLAKPMAEYSSAEPNRPKIVSIGATWCTMSLSPWRTFSQPAVRSALLDAGYRCLVADVTNGHEVASAEVERLGLNAMPVVATFDPTTGEWTVRPQYFREEDVLDWVRVQKLRLAEKSVGGRSATPLRVGD</sequence>
<protein>
    <recommendedName>
        <fullName evidence="3">Thioredoxin domain-containing protein</fullName>
    </recommendedName>
</protein>
<organism evidence="1 2">
    <name type="scientific">Luteolibacter pohnpeiensis</name>
    <dbReference type="NCBI Taxonomy" id="454153"/>
    <lineage>
        <taxon>Bacteria</taxon>
        <taxon>Pseudomonadati</taxon>
        <taxon>Verrucomicrobiota</taxon>
        <taxon>Verrucomicrobiia</taxon>
        <taxon>Verrucomicrobiales</taxon>
        <taxon>Verrucomicrobiaceae</taxon>
        <taxon>Luteolibacter</taxon>
    </lineage>
</organism>
<dbReference type="AlphaFoldDB" id="A0A934S9S1"/>
<accession>A0A934S9S1</accession>
<name>A0A934S9S1_9BACT</name>
<reference evidence="1" key="1">
    <citation type="submission" date="2021-01" db="EMBL/GenBank/DDBJ databases">
        <title>Modified the classification status of verrucomicrobia.</title>
        <authorList>
            <person name="Feng X."/>
        </authorList>
    </citation>
    <scope>NUCLEOTIDE SEQUENCE</scope>
    <source>
        <strain evidence="1">KCTC 22041</strain>
    </source>
</reference>
<proteinExistence type="predicted"/>
<evidence type="ECO:0008006" key="3">
    <source>
        <dbReference type="Google" id="ProtNLM"/>
    </source>
</evidence>
<evidence type="ECO:0000313" key="2">
    <source>
        <dbReference type="Proteomes" id="UP000603141"/>
    </source>
</evidence>
<dbReference type="SUPFAM" id="SSF52833">
    <property type="entry name" value="Thioredoxin-like"/>
    <property type="match status" value="1"/>
</dbReference>
<comment type="caution">
    <text evidence="1">The sequence shown here is derived from an EMBL/GenBank/DDBJ whole genome shotgun (WGS) entry which is preliminary data.</text>
</comment>
<dbReference type="EMBL" id="JAENIJ010000050">
    <property type="protein sequence ID" value="MBK1884443.1"/>
    <property type="molecule type" value="Genomic_DNA"/>
</dbReference>
<gene>
    <name evidence="1" type="ORF">JIN85_18650</name>
</gene>
<dbReference type="InterPro" id="IPR036249">
    <property type="entry name" value="Thioredoxin-like_sf"/>
</dbReference>
<dbReference type="Proteomes" id="UP000603141">
    <property type="component" value="Unassembled WGS sequence"/>
</dbReference>
<dbReference type="PROSITE" id="PS51257">
    <property type="entry name" value="PROKAR_LIPOPROTEIN"/>
    <property type="match status" value="1"/>
</dbReference>
<keyword evidence="2" id="KW-1185">Reference proteome</keyword>
<evidence type="ECO:0000313" key="1">
    <source>
        <dbReference type="EMBL" id="MBK1884443.1"/>
    </source>
</evidence>